<keyword evidence="6 7" id="KW-0472">Membrane</keyword>
<dbReference type="PANTHER" id="PTHR10766">
    <property type="entry name" value="TRANSMEMBRANE 9 SUPERFAMILY PROTEIN"/>
    <property type="match status" value="1"/>
</dbReference>
<dbReference type="RefSeq" id="XP_068357153.1">
    <property type="nucleotide sequence ID" value="XM_068506247.1"/>
</dbReference>
<dbReference type="GeneID" id="94840951"/>
<dbReference type="GO" id="GO:0005737">
    <property type="term" value="C:cytoplasm"/>
    <property type="evidence" value="ECO:0007669"/>
    <property type="project" value="UniProtKB-ARBA"/>
</dbReference>
<dbReference type="InterPro" id="IPR004240">
    <property type="entry name" value="EMP70"/>
</dbReference>
<keyword evidence="3 7" id="KW-0812">Transmembrane</keyword>
<comment type="subcellular location">
    <subcellularLocation>
        <location evidence="1">Membrane</location>
        <topology evidence="1">Multi-pass membrane protein</topology>
    </subcellularLocation>
</comment>
<reference evidence="8" key="1">
    <citation type="submission" date="2016-10" db="EMBL/GenBank/DDBJ databases">
        <authorList>
            <person name="Benchimol M."/>
            <person name="Almeida L.G."/>
            <person name="Vasconcelos A.T."/>
            <person name="Perreira-Neves A."/>
            <person name="Rosa I.A."/>
            <person name="Tasca T."/>
            <person name="Bogo M.R."/>
            <person name="de Souza W."/>
        </authorList>
    </citation>
    <scope>NUCLEOTIDE SEQUENCE [LARGE SCALE GENOMIC DNA]</scope>
    <source>
        <strain evidence="8">K</strain>
    </source>
</reference>
<evidence type="ECO:0000313" key="9">
    <source>
        <dbReference type="Proteomes" id="UP000179807"/>
    </source>
</evidence>
<comment type="similarity">
    <text evidence="2 7">Belongs to the nonaspanin (TM9SF) (TC 9.A.2) family.</text>
</comment>
<feature type="transmembrane region" description="Helical" evidence="7">
    <location>
        <begin position="461"/>
        <end position="482"/>
    </location>
</feature>
<dbReference type="VEuPathDB" id="TrichDB:TRFO_28556"/>
<keyword evidence="5 7" id="KW-1133">Transmembrane helix</keyword>
<comment type="caution">
    <text evidence="8">The sequence shown here is derived from an EMBL/GenBank/DDBJ whole genome shotgun (WGS) entry which is preliminary data.</text>
</comment>
<feature type="transmembrane region" description="Helical" evidence="7">
    <location>
        <begin position="494"/>
        <end position="516"/>
    </location>
</feature>
<dbReference type="GO" id="GO:0072657">
    <property type="term" value="P:protein localization to membrane"/>
    <property type="evidence" value="ECO:0007669"/>
    <property type="project" value="TreeGrafter"/>
</dbReference>
<evidence type="ECO:0000256" key="6">
    <source>
        <dbReference type="ARBA" id="ARBA00023136"/>
    </source>
</evidence>
<evidence type="ECO:0000256" key="7">
    <source>
        <dbReference type="RuleBase" id="RU363079"/>
    </source>
</evidence>
<feature type="transmembrane region" description="Helical" evidence="7">
    <location>
        <begin position="271"/>
        <end position="292"/>
    </location>
</feature>
<feature type="chain" id="PRO_5011811347" description="Transmembrane 9 superfamily member" evidence="7">
    <location>
        <begin position="21"/>
        <end position="568"/>
    </location>
</feature>
<feature type="transmembrane region" description="Helical" evidence="7">
    <location>
        <begin position="528"/>
        <end position="556"/>
    </location>
</feature>
<feature type="transmembrane region" description="Helical" evidence="7">
    <location>
        <begin position="220"/>
        <end position="241"/>
    </location>
</feature>
<feature type="transmembrane region" description="Helical" evidence="7">
    <location>
        <begin position="372"/>
        <end position="396"/>
    </location>
</feature>
<feature type="transmembrane region" description="Helical" evidence="7">
    <location>
        <begin position="304"/>
        <end position="330"/>
    </location>
</feature>
<dbReference type="PANTHER" id="PTHR10766:SF111">
    <property type="entry name" value="TRANSMEMBRANE 9 SUPERFAMILY MEMBER 2"/>
    <property type="match status" value="1"/>
</dbReference>
<evidence type="ECO:0000256" key="4">
    <source>
        <dbReference type="ARBA" id="ARBA00022729"/>
    </source>
</evidence>
<evidence type="ECO:0000256" key="2">
    <source>
        <dbReference type="ARBA" id="ARBA00005227"/>
    </source>
</evidence>
<dbReference type="GO" id="GO:0016020">
    <property type="term" value="C:membrane"/>
    <property type="evidence" value="ECO:0007669"/>
    <property type="project" value="UniProtKB-SubCell"/>
</dbReference>
<keyword evidence="9" id="KW-1185">Reference proteome</keyword>
<protein>
    <recommendedName>
        <fullName evidence="7">Transmembrane 9 superfamily member</fullName>
    </recommendedName>
</protein>
<evidence type="ECO:0000256" key="3">
    <source>
        <dbReference type="ARBA" id="ARBA00022692"/>
    </source>
</evidence>
<feature type="transmembrane region" description="Helical" evidence="7">
    <location>
        <begin position="337"/>
        <end position="360"/>
    </location>
</feature>
<evidence type="ECO:0000256" key="5">
    <source>
        <dbReference type="ARBA" id="ARBA00022989"/>
    </source>
</evidence>
<dbReference type="AlphaFoldDB" id="A0A1J4JXY5"/>
<keyword evidence="4 7" id="KW-0732">Signal</keyword>
<sequence>MLLFFSFFAFGGSFFRIVEERVFFKEGERMKCTVESIFHNKSMIQKIYSFQPYCCNLSNGNPIRFIDNLLGFLPTELPFEIPMKHNILMKNWCEKKLGQEDRFLLLNLLKFEPRIKISFGGKPVLSNFSHGFYYGYPLGKDSHINNHINLLIHYVAPDEMGNMEIILVQSLPTISLDSQYFKPNTNFNIIDGNSIKYKYSVEFIEYEYNYLIPKVTFVQYFWSFIFIDMLIVVVIFARLFFAKRKALMIDSDNQYQNGWIIIRNDILRPPIYIEFLSSAIGIGIQILLAFVMTNCKAYSSYSSALCYLIAYIISFSLIGGLISNIICYYLAKHYIGYYHNIVLIAPTPLIICFLSSIYFIEQASNTLNLRSCIILFGLSIVNILCFHVGGLISVRIKMSSIYDNNYIPLPKSFPKEAFYKNTFLLSIFSGAYIFSRIVIPVKKGLDLFWSQQVFENNQSDLFQMLFLLVSSSSVVSIYFSIWKIEQMNYKWWDAAVCTTISSGVVMLLFLIIDYYYRIQDLLNISFVVYVFICFLLCGSLSFISCGVSMISTLFVVKKFMDNIGVKFI</sequence>
<accession>A0A1J4JXY5</accession>
<dbReference type="Proteomes" id="UP000179807">
    <property type="component" value="Unassembled WGS sequence"/>
</dbReference>
<organism evidence="8 9">
    <name type="scientific">Tritrichomonas foetus</name>
    <dbReference type="NCBI Taxonomy" id="1144522"/>
    <lineage>
        <taxon>Eukaryota</taxon>
        <taxon>Metamonada</taxon>
        <taxon>Parabasalia</taxon>
        <taxon>Tritrichomonadida</taxon>
        <taxon>Tritrichomonadidae</taxon>
        <taxon>Tritrichomonas</taxon>
    </lineage>
</organism>
<feature type="transmembrane region" description="Helical" evidence="7">
    <location>
        <begin position="417"/>
        <end position="441"/>
    </location>
</feature>
<feature type="signal peptide" evidence="7">
    <location>
        <begin position="1"/>
        <end position="20"/>
    </location>
</feature>
<evidence type="ECO:0000256" key="1">
    <source>
        <dbReference type="ARBA" id="ARBA00004141"/>
    </source>
</evidence>
<dbReference type="Pfam" id="PF02990">
    <property type="entry name" value="EMP70"/>
    <property type="match status" value="1"/>
</dbReference>
<gene>
    <name evidence="8" type="ORF">TRFO_28556</name>
</gene>
<name>A0A1J4JXY5_9EUKA</name>
<proteinExistence type="inferred from homology"/>
<evidence type="ECO:0000313" key="8">
    <source>
        <dbReference type="EMBL" id="OHT04017.1"/>
    </source>
</evidence>
<dbReference type="EMBL" id="MLAK01000808">
    <property type="protein sequence ID" value="OHT04017.1"/>
    <property type="molecule type" value="Genomic_DNA"/>
</dbReference>